<dbReference type="Pfam" id="PF00485">
    <property type="entry name" value="PRK"/>
    <property type="match status" value="1"/>
</dbReference>
<evidence type="ECO:0000313" key="2">
    <source>
        <dbReference type="EMBL" id="KCV81032.1"/>
    </source>
</evidence>
<dbReference type="RefSeq" id="WP_035252950.1">
    <property type="nucleotide sequence ID" value="NZ_AQQY01000012.1"/>
</dbReference>
<protein>
    <submittedName>
        <fullName evidence="2">Fructose transport system kinase</fullName>
    </submittedName>
</protein>
<dbReference type="Gene3D" id="3.40.50.300">
    <property type="entry name" value="P-loop containing nucleotide triphosphate hydrolases"/>
    <property type="match status" value="3"/>
</dbReference>
<dbReference type="SUPFAM" id="SSF52540">
    <property type="entry name" value="P-loop containing nucleoside triphosphate hydrolases"/>
    <property type="match status" value="1"/>
</dbReference>
<dbReference type="STRING" id="1461693.ATO10_14559"/>
<accession>A0A058ZIL5</accession>
<evidence type="ECO:0000313" key="3">
    <source>
        <dbReference type="Proteomes" id="UP000024836"/>
    </source>
</evidence>
<dbReference type="AlphaFoldDB" id="A0A058ZIL5"/>
<organism evidence="2 3">
    <name type="scientific">Actibacterium atlanticum</name>
    <dbReference type="NCBI Taxonomy" id="1461693"/>
    <lineage>
        <taxon>Bacteria</taxon>
        <taxon>Pseudomonadati</taxon>
        <taxon>Pseudomonadota</taxon>
        <taxon>Alphaproteobacteria</taxon>
        <taxon>Rhodobacterales</taxon>
        <taxon>Roseobacteraceae</taxon>
        <taxon>Actibacterium</taxon>
    </lineage>
</organism>
<name>A0A058ZIL5_9RHOB</name>
<dbReference type="Proteomes" id="UP000024836">
    <property type="component" value="Unassembled WGS sequence"/>
</dbReference>
<dbReference type="GO" id="GO:0016301">
    <property type="term" value="F:kinase activity"/>
    <property type="evidence" value="ECO:0007669"/>
    <property type="project" value="UniProtKB-KW"/>
</dbReference>
<dbReference type="PATRIC" id="fig|1461693.3.peg.2939"/>
<dbReference type="InterPro" id="IPR027417">
    <property type="entry name" value="P-loop_NTPase"/>
</dbReference>
<gene>
    <name evidence="2" type="ORF">ATO10_14559</name>
</gene>
<feature type="domain" description="Phosphoribulokinase/uridine kinase" evidence="1">
    <location>
        <begin position="24"/>
        <end position="164"/>
    </location>
</feature>
<evidence type="ECO:0000259" key="1">
    <source>
        <dbReference type="Pfam" id="PF00485"/>
    </source>
</evidence>
<comment type="caution">
    <text evidence="2">The sequence shown here is derived from an EMBL/GenBank/DDBJ whole genome shotgun (WGS) entry which is preliminary data.</text>
</comment>
<proteinExistence type="predicted"/>
<dbReference type="OrthoDB" id="1550976at2"/>
<reference evidence="2 3" key="1">
    <citation type="submission" date="2013-04" db="EMBL/GenBank/DDBJ databases">
        <title>Shimia sp. 22II-S11-Z10 Genome Sequencing.</title>
        <authorList>
            <person name="Lai Q."/>
            <person name="Li G."/>
            <person name="Shao Z."/>
        </authorList>
    </citation>
    <scope>NUCLEOTIDE SEQUENCE [LARGE SCALE GENOMIC DNA]</scope>
    <source>
        <strain evidence="3">22II-S11-Z10</strain>
    </source>
</reference>
<sequence>MRPSTLDQLALRLGQSKPRGRRLVVALAGAPGSGKSTMAAQLSERLHHAAVVPMDGFHLDNRLLEPRGLLPRKGAPETFDLGGITRLAQALAQDETVYYPLFDRARDLAVAGAGHIGPECQIALIEGNYLMFDAPGWRDLAGYWDVSVRLDVPLEVLRARLIARWLAHGLSPDQAAQRAQGNDLPNAERVLKAALPCDYVLRTDA</sequence>
<keyword evidence="3" id="KW-1185">Reference proteome</keyword>
<dbReference type="GO" id="GO:0005524">
    <property type="term" value="F:ATP binding"/>
    <property type="evidence" value="ECO:0007669"/>
    <property type="project" value="InterPro"/>
</dbReference>
<keyword evidence="2" id="KW-0418">Kinase</keyword>
<dbReference type="eggNOG" id="COG0572">
    <property type="taxonomic scope" value="Bacteria"/>
</dbReference>
<dbReference type="InterPro" id="IPR006083">
    <property type="entry name" value="PRK/URK"/>
</dbReference>
<dbReference type="EMBL" id="AQQY01000012">
    <property type="protein sequence ID" value="KCV81032.1"/>
    <property type="molecule type" value="Genomic_DNA"/>
</dbReference>
<keyword evidence="2" id="KW-0808">Transferase</keyword>
<dbReference type="PANTHER" id="PTHR10285">
    <property type="entry name" value="URIDINE KINASE"/>
    <property type="match status" value="1"/>
</dbReference>